<evidence type="ECO:0000313" key="2">
    <source>
        <dbReference type="EMBL" id="KIK36602.1"/>
    </source>
</evidence>
<reference evidence="3" key="2">
    <citation type="submission" date="2015-01" db="EMBL/GenBank/DDBJ databases">
        <title>Evolutionary Origins and Diversification of the Mycorrhizal Mutualists.</title>
        <authorList>
            <consortium name="DOE Joint Genome Institute"/>
            <consortium name="Mycorrhizal Genomics Consortium"/>
            <person name="Kohler A."/>
            <person name="Kuo A."/>
            <person name="Nagy L.G."/>
            <person name="Floudas D."/>
            <person name="Copeland A."/>
            <person name="Barry K.W."/>
            <person name="Cichocki N."/>
            <person name="Veneault-Fourrey C."/>
            <person name="LaButti K."/>
            <person name="Lindquist E.A."/>
            <person name="Lipzen A."/>
            <person name="Lundell T."/>
            <person name="Morin E."/>
            <person name="Murat C."/>
            <person name="Riley R."/>
            <person name="Ohm R."/>
            <person name="Sun H."/>
            <person name="Tunlid A."/>
            <person name="Henrissat B."/>
            <person name="Grigoriev I.V."/>
            <person name="Hibbett D.S."/>
            <person name="Martin F."/>
        </authorList>
    </citation>
    <scope>NUCLEOTIDE SEQUENCE [LARGE SCALE GENOMIC DNA]</scope>
    <source>
        <strain evidence="3">UH-Slu-Lm8-n1</strain>
    </source>
</reference>
<reference evidence="2 3" key="1">
    <citation type="submission" date="2014-04" db="EMBL/GenBank/DDBJ databases">
        <authorList>
            <consortium name="DOE Joint Genome Institute"/>
            <person name="Kuo A."/>
            <person name="Ruytinx J."/>
            <person name="Rineau F."/>
            <person name="Colpaert J."/>
            <person name="Kohler A."/>
            <person name="Nagy L.G."/>
            <person name="Floudas D."/>
            <person name="Copeland A."/>
            <person name="Barry K.W."/>
            <person name="Cichocki N."/>
            <person name="Veneault-Fourrey C."/>
            <person name="LaButti K."/>
            <person name="Lindquist E.A."/>
            <person name="Lipzen A."/>
            <person name="Lundell T."/>
            <person name="Morin E."/>
            <person name="Murat C."/>
            <person name="Sun H."/>
            <person name="Tunlid A."/>
            <person name="Henrissat B."/>
            <person name="Grigoriev I.V."/>
            <person name="Hibbett D.S."/>
            <person name="Martin F."/>
            <person name="Nordberg H.P."/>
            <person name="Cantor M.N."/>
            <person name="Hua S.X."/>
        </authorList>
    </citation>
    <scope>NUCLEOTIDE SEQUENCE [LARGE SCALE GENOMIC DNA]</scope>
    <source>
        <strain evidence="2 3">UH-Slu-Lm8-n1</strain>
    </source>
</reference>
<dbReference type="EMBL" id="KN835515">
    <property type="protein sequence ID" value="KIK36602.1"/>
    <property type="molecule type" value="Genomic_DNA"/>
</dbReference>
<proteinExistence type="predicted"/>
<name>A0A0D0AQP8_9AGAM</name>
<evidence type="ECO:0000313" key="3">
    <source>
        <dbReference type="Proteomes" id="UP000054485"/>
    </source>
</evidence>
<keyword evidence="3" id="KW-1185">Reference proteome</keyword>
<feature type="non-terminal residue" evidence="2">
    <location>
        <position position="51"/>
    </location>
</feature>
<feature type="region of interest" description="Disordered" evidence="1">
    <location>
        <begin position="29"/>
        <end position="51"/>
    </location>
</feature>
<gene>
    <name evidence="2" type="ORF">CY34DRAFT_811189</name>
</gene>
<accession>A0A0D0AQP8</accession>
<evidence type="ECO:0000256" key="1">
    <source>
        <dbReference type="SAM" id="MobiDB-lite"/>
    </source>
</evidence>
<sequence length="51" mass="5716">MYIRQTVPCGAINRTIVTAAHLTIYRLSRMHPYPPSPPSSTTSQQVETKKS</sequence>
<dbReference type="AlphaFoldDB" id="A0A0D0AQP8"/>
<organism evidence="2 3">
    <name type="scientific">Suillus luteus UH-Slu-Lm8-n1</name>
    <dbReference type="NCBI Taxonomy" id="930992"/>
    <lineage>
        <taxon>Eukaryota</taxon>
        <taxon>Fungi</taxon>
        <taxon>Dikarya</taxon>
        <taxon>Basidiomycota</taxon>
        <taxon>Agaricomycotina</taxon>
        <taxon>Agaricomycetes</taxon>
        <taxon>Agaricomycetidae</taxon>
        <taxon>Boletales</taxon>
        <taxon>Suillineae</taxon>
        <taxon>Suillaceae</taxon>
        <taxon>Suillus</taxon>
    </lineage>
</organism>
<dbReference type="HOGENOM" id="CLU_3112238_0_0_1"/>
<protein>
    <submittedName>
        <fullName evidence="2">Uncharacterized protein</fullName>
    </submittedName>
</protein>
<dbReference type="Proteomes" id="UP000054485">
    <property type="component" value="Unassembled WGS sequence"/>
</dbReference>
<dbReference type="InParanoid" id="A0A0D0AQP8"/>